<evidence type="ECO:0000313" key="3">
    <source>
        <dbReference type="Proteomes" id="UP001201873"/>
    </source>
</evidence>
<proteinExistence type="predicted"/>
<feature type="domain" description="AbiEi antitoxin N-terminal" evidence="1">
    <location>
        <begin position="16"/>
        <end position="52"/>
    </location>
</feature>
<reference evidence="2 3" key="1">
    <citation type="submission" date="2022-04" db="EMBL/GenBank/DDBJ databases">
        <title>Genome diversity in the genus Frankia.</title>
        <authorList>
            <person name="Carlos-Shanley C."/>
            <person name="Hahn D."/>
        </authorList>
    </citation>
    <scope>NUCLEOTIDE SEQUENCE [LARGE SCALE GENOMIC DNA]</scope>
    <source>
        <strain evidence="2 3">Ag45/Mut15</strain>
    </source>
</reference>
<organism evidence="2 3">
    <name type="scientific">Frankia umida</name>
    <dbReference type="NCBI Taxonomy" id="573489"/>
    <lineage>
        <taxon>Bacteria</taxon>
        <taxon>Bacillati</taxon>
        <taxon>Actinomycetota</taxon>
        <taxon>Actinomycetes</taxon>
        <taxon>Frankiales</taxon>
        <taxon>Frankiaceae</taxon>
        <taxon>Frankia</taxon>
    </lineage>
</organism>
<name>A0ABT0K1B8_9ACTN</name>
<sequence length="307" mass="33302">MAHNPGRLSWQEIATIQAGVITVRDAVAAGVPRTEIRQHVADGRWRQPYRGVLITELTAVGDMQRLWAAMEAVGRDGVLAGAAAASLAGLAGHADEPVTILVPTARRITAPPGIVVRHSARLEQADLDGWRLPRRTRPSRSVIDMVEWAPSQAAAVSILGAAVSQEVVTLRGLRDALARRGPITRRTLIAETLDALEVDAPRLAEAMFRRLEQHHRLPVARYLTDGPPDEPTSQLRVCFDPWPVQAEVVPILGPPCTVDDSAGHLVVRLPTRMLRETPEQAVTFVTGALRRRGWVSTLPAQDAALAS</sequence>
<dbReference type="InterPro" id="IPR025159">
    <property type="entry name" value="AbiEi_N"/>
</dbReference>
<accession>A0ABT0K1B8</accession>
<keyword evidence="3" id="KW-1185">Reference proteome</keyword>
<evidence type="ECO:0000259" key="1">
    <source>
        <dbReference type="Pfam" id="PF13338"/>
    </source>
</evidence>
<evidence type="ECO:0000313" key="2">
    <source>
        <dbReference type="EMBL" id="MCK9877619.1"/>
    </source>
</evidence>
<gene>
    <name evidence="2" type="ORF">MXD59_17870</name>
</gene>
<protein>
    <submittedName>
        <fullName evidence="2">Type IV toxin-antitoxin system AbiEi family antitoxin domain-containing protein</fullName>
    </submittedName>
</protein>
<dbReference type="RefSeq" id="WP_248825838.1">
    <property type="nucleotide sequence ID" value="NZ_JALKFT010000019.1"/>
</dbReference>
<dbReference type="Pfam" id="PF13338">
    <property type="entry name" value="AbiEi_4"/>
    <property type="match status" value="1"/>
</dbReference>
<comment type="caution">
    <text evidence="2">The sequence shown here is derived from an EMBL/GenBank/DDBJ whole genome shotgun (WGS) entry which is preliminary data.</text>
</comment>
<dbReference type="Proteomes" id="UP001201873">
    <property type="component" value="Unassembled WGS sequence"/>
</dbReference>
<dbReference type="EMBL" id="JALKFT010000019">
    <property type="protein sequence ID" value="MCK9877619.1"/>
    <property type="molecule type" value="Genomic_DNA"/>
</dbReference>